<dbReference type="InterPro" id="IPR036892">
    <property type="entry name" value="L27_dom_sf"/>
</dbReference>
<feature type="domain" description="PDZ" evidence="6">
    <location>
        <begin position="585"/>
        <end position="670"/>
    </location>
</feature>
<dbReference type="SMART" id="SM00228">
    <property type="entry name" value="PDZ"/>
    <property type="match status" value="10"/>
</dbReference>
<feature type="compositionally biased region" description="Basic and acidic residues" evidence="5">
    <location>
        <begin position="1363"/>
        <end position="1374"/>
    </location>
</feature>
<dbReference type="FunFam" id="2.30.42.10:FF:000125">
    <property type="entry name" value="PATJ, crumbs cell polarity complex component"/>
    <property type="match status" value="1"/>
</dbReference>
<evidence type="ECO:0000256" key="5">
    <source>
        <dbReference type="SAM" id="MobiDB-lite"/>
    </source>
</evidence>
<feature type="compositionally biased region" description="Polar residues" evidence="5">
    <location>
        <begin position="1839"/>
        <end position="1859"/>
    </location>
</feature>
<feature type="domain" description="PDZ" evidence="6">
    <location>
        <begin position="2333"/>
        <end position="2416"/>
    </location>
</feature>
<feature type="compositionally biased region" description="Basic and acidic residues" evidence="5">
    <location>
        <begin position="1395"/>
        <end position="1435"/>
    </location>
</feature>
<dbReference type="FunFam" id="2.30.42.10:FF:000070">
    <property type="entry name" value="Multiple PDZ domain protein"/>
    <property type="match status" value="1"/>
</dbReference>
<feature type="compositionally biased region" description="Basic and acidic residues" evidence="5">
    <location>
        <begin position="2243"/>
        <end position="2252"/>
    </location>
</feature>
<dbReference type="CDD" id="cd06667">
    <property type="entry name" value="PDZ2_MUPP1-like"/>
    <property type="match status" value="1"/>
</dbReference>
<feature type="compositionally biased region" description="Basic and acidic residues" evidence="5">
    <location>
        <begin position="1690"/>
        <end position="1707"/>
    </location>
</feature>
<dbReference type="CDD" id="cd06668">
    <property type="entry name" value="PDZ4_MUPP1-like"/>
    <property type="match status" value="1"/>
</dbReference>
<dbReference type="Gene3D" id="1.10.287.650">
    <property type="entry name" value="L27 domain"/>
    <property type="match status" value="1"/>
</dbReference>
<dbReference type="Proteomes" id="UP001430953">
    <property type="component" value="Unassembled WGS sequence"/>
</dbReference>
<feature type="region of interest" description="Disordered" evidence="5">
    <location>
        <begin position="1690"/>
        <end position="1709"/>
    </location>
</feature>
<feature type="region of interest" description="Disordered" evidence="5">
    <location>
        <begin position="689"/>
        <end position="726"/>
    </location>
</feature>
<evidence type="ECO:0000256" key="4">
    <source>
        <dbReference type="ARBA" id="ARBA00023136"/>
    </source>
</evidence>
<dbReference type="CDD" id="cd23064">
    <property type="entry name" value="PDZ3_INAD-like"/>
    <property type="match status" value="1"/>
</dbReference>
<feature type="compositionally biased region" description="Low complexity" evidence="5">
    <location>
        <begin position="2152"/>
        <end position="2170"/>
    </location>
</feature>
<dbReference type="InterPro" id="IPR051342">
    <property type="entry name" value="PDZ_scaffold"/>
</dbReference>
<evidence type="ECO:0000313" key="8">
    <source>
        <dbReference type="EMBL" id="KAL0119357.1"/>
    </source>
</evidence>
<feature type="region of interest" description="Disordered" evidence="5">
    <location>
        <begin position="2535"/>
        <end position="2578"/>
    </location>
</feature>
<evidence type="ECO:0000313" key="9">
    <source>
        <dbReference type="Proteomes" id="UP001430953"/>
    </source>
</evidence>
<dbReference type="PROSITE" id="PS51022">
    <property type="entry name" value="L27"/>
    <property type="match status" value="1"/>
</dbReference>
<dbReference type="InterPro" id="IPR001478">
    <property type="entry name" value="PDZ"/>
</dbReference>
<feature type="compositionally biased region" description="Basic and acidic residues" evidence="5">
    <location>
        <begin position="2563"/>
        <end position="2578"/>
    </location>
</feature>
<dbReference type="EMBL" id="JADYXP020000007">
    <property type="protein sequence ID" value="KAL0119357.1"/>
    <property type="molecule type" value="Genomic_DNA"/>
</dbReference>
<feature type="domain" description="PDZ" evidence="6">
    <location>
        <begin position="957"/>
        <end position="1033"/>
    </location>
</feature>
<proteinExistence type="predicted"/>
<feature type="region of interest" description="Disordered" evidence="5">
    <location>
        <begin position="1828"/>
        <end position="1869"/>
    </location>
</feature>
<feature type="compositionally biased region" description="Basic and acidic residues" evidence="5">
    <location>
        <begin position="1924"/>
        <end position="1949"/>
    </location>
</feature>
<dbReference type="CDD" id="cd06672">
    <property type="entry name" value="PDZ8_MUPP1-PDZ7_PATJ-PDZ2_INAD-like"/>
    <property type="match status" value="1"/>
</dbReference>
<dbReference type="Gene3D" id="2.30.42.10">
    <property type="match status" value="10"/>
</dbReference>
<feature type="domain" description="L27" evidence="7">
    <location>
        <begin position="3"/>
        <end position="67"/>
    </location>
</feature>
<dbReference type="PROSITE" id="PS50106">
    <property type="entry name" value="PDZ"/>
    <property type="match status" value="10"/>
</dbReference>
<sequence>MPLSADISTALHLLEHVQERVEDCDDPKLQMHTSQDLKSLISLLEDPVFRSIVSIQDSLIELNTQLTHHPSILPGDFDINISGQLELSVPSTPVQPLGPNMYQDLYQDSSELEDQRVPVAPLLHSSSEDTSAQVTSPSLVSEVMGMPPITTPTYAKEFKKVIEAAAKGRQIFTVQLYKPEGTSLGFSVVGLRSKDKGELGIFLQEIQPNGIAGCDGRLLEGDQILAIDGQPLDSNISHEQAISILQKARGLVELVVARSTQDVGSSLPTDELSGGSSSTAAAGAASSIVGGGGGAVAGNNQTSSDKDQSVSASSTVVTPGPTPKSSQPASTTSAATPTPTNTPTPTPTSTPIPGGLVIERSPSAVSDASKSGSDMVLNTEWAQVEVINLINDGSGLGFGIIGGRSTGVVVKTILPGGVADRDNRLQSGDHILQIGDVNLRGMGSEQVAAVLRQSGTHVRLVVARPVEPTSPDYQALGSHAPIVPTKILGDPDELDRHLVHSVPESYNMRQRVDSGYDNGYMYSQESDIEMHARPGLIMDVVRNPMPIGAMPVIPAVPLPVQLQDLPVLTMEPLDINSLPEMERFEVDLTKDAYGLGITIAGYVCEKEELSGIFVKSISEGSAADLSNKIQINDRIVEVDGHSLQGYTNHEAVEVLRRTGQTVTLCLERYLRGPKFEQLQQAIAASELRLPQPSSPSITSLPSFPMSADGETTTEIEPEGESHTTVDSAVLQEGERLRPSDEQDEATNVEALLSDPSSELTPQIRAAIKAKWQKIVGPDTEIVVAQLKKFAEGSGLGISLEGTVDVENGQEVRPHHYIRSILPEGPVGQNGTLRSGDELLEVNGYRLLGINHMEVVSVLKELPIHVRMVCGRNIASQDPLCPIDTAQHQAAFQTRSILGGSLQNLLPTMDRLVKAKSDGSLASTTTTATVTDASLNKMKSRSLEPLTGLAMWSSEPQIIELVKGERGLGFSILDYQDPMNPNETVIVIRSLVPGGVAQVDGQLIPGDRLLFVNDIGLENATLDQAVQALKGAPKGTVRIGVAKPLPIPDSIVQKATPKIKRSKSFPNESEVTDHVELEDLLSSRSGLTETSTNKPEVDEDEEDEWKDASPLTPICSPARRPGKVYQRDKRSPTRYIDVDNDVEIIHEFYPTTSKTMREETSIVSYGGTIIVETTRIPRHTKDVPARVEKVAPKVKLKKQSSLELDRVPPVQEEPASSTEEASRVTATTKSAQDAAKEHRKSLKRHSSAESEGRTSTSRETLEKSDTSSEKGAKKKIFAEKADSKKRSKRSTKRSERKEDSSRRKPDDEEHARKDEETCRRSREERKSLKEQECIERVTEFLTRHSIPSYSDVNVGLETAEPHISEVVDEQLEQRLKRPSAISKEEETASFSTAIETSRRKESFKDVPEDTEEAKDSLRHSKDAKGPSESKKQRPALERAAAAVVSEVRQLESTQEPTKRPSSLRKKKDSFSRESSRESLLEEKKGVRIQEDVQEIFFDDSEQVTDLLPEVQLVTARIITAEEASSTLRFEEAAAKIQIHSPPEVHLMPDAVRAKLTRAPSPEVVDVASLQLPALAKSTSESTLAEGKPSAGEDHKVSVRNLKPEILWDLSKVSDNGEGGEEAGEDGKDRRLNRTGSEGSKRLTKDQRQEQFPFKLGSLAQPDRPELTIVHEGLTERTGSVGDVAKITKEDDGEYQVRRESRGSFRVPRDLVIPQAADSAISDSRGEQGPLARWEIEEDAREAREFELTPSREKRSPLLEEAVRKHEEDLISKEHSLEYQSQTLESQADHLFHEVFTSSLDDLLEPVPENWCYEIYEESLDDVEQNFKETQYSPKEKRDVQTQTVQESKSTQCSPEQSVTSPCEEPPRISPFHIGQRYFQSPRREVQTQTQGENKSVQCSLEDLGDFARSEADQESKSVQCIPEDISTRSSDRSRSSSREDTLRSPRREVEVQTSQESKAIQCSDDELLEADQANADRPEQTQLSRPASSLSSSSSSPRKFPTVVFVEGKGDMTVTHREHDGDVTWSKHWGPERLVEIYREPKASLGLSIVGGKVDLHNGGPSKTQNISGIFIKNVLPNSPAGRTGGLKIGDRIIEVDGVDLRHSTHERAVEVIQAAGNPVNLVVQSLVNLSPEHGGAAQEERDAKGRRQTVKSHTSSSSGLSSGTPTTSASVRHKPPPVSPARSITPEVIQPGLEDGVSRGDTRRQSSKSSDSMASGPRRSSMKKSIRKTAPSPPVNPSVLRQVSEEREDHASAEAASKPKYSSDESSEDEEDTRLLEGNVYTKSGIEISRKSAGNVKRTKAEIEADPENEDEFGYTAMKIQKKYQNLGHKVVMVAVEKDRRGLGISLAGHKDRNRMAVFVCGLNPKGAAYKNGGLLIGDEILEINGCVLQGRCHLNASALIKGMAGSLFKIIVYRRSKAVDDIAVKPIVQFPPTLDDVYLDFSKYKGVRDVQVKKSQYGLGIMIIEGKHLAVGQGIFVSDIQEGSAAEQAGLQVGDMILAVNLDSLLGRTYDEATELLKKAEGVVKLVVCNPNENKDQKEKEKGKGQELKTDSSTSAAQKTSQKAEPEEKKVRQDPKTCKVEVGEQVTIEFQKDKNQGIGFYIAGGSNTPCNGVFVLDVSSEGAAGKDGRLQRGDQILNIGNESFAEIEHEKARETVLKQAPGTITMTVLRHEKPTEEYEVEIQKKSGKGAGLCFAAFWNNQGVYVKELTAGGQAIETGKICKGDHLIAIGGLDVHDASLDDIAFHMKISNPLQMKLARYHSAKQ</sequence>
<evidence type="ECO:0008006" key="10">
    <source>
        <dbReference type="Google" id="ProtNLM"/>
    </source>
</evidence>
<feature type="compositionally biased region" description="Pro residues" evidence="5">
    <location>
        <begin position="340"/>
        <end position="350"/>
    </location>
</feature>
<dbReference type="SUPFAM" id="SSF101288">
    <property type="entry name" value="L27 domain"/>
    <property type="match status" value="1"/>
</dbReference>
<feature type="domain" description="PDZ" evidence="6">
    <location>
        <begin position="173"/>
        <end position="260"/>
    </location>
</feature>
<dbReference type="GO" id="GO:0030054">
    <property type="term" value="C:cell junction"/>
    <property type="evidence" value="ECO:0007669"/>
    <property type="project" value="UniProtKB-ARBA"/>
</dbReference>
<feature type="compositionally biased region" description="Low complexity" evidence="5">
    <location>
        <begin position="273"/>
        <end position="288"/>
    </location>
</feature>
<keyword evidence="9" id="KW-1185">Reference proteome</keyword>
<feature type="region of interest" description="Disordered" evidence="5">
    <location>
        <begin position="262"/>
        <end position="370"/>
    </location>
</feature>
<accession>A0AAW2FVN3</accession>
<feature type="domain" description="PDZ" evidence="6">
    <location>
        <begin position="2450"/>
        <end position="2533"/>
    </location>
</feature>
<feature type="domain" description="PDZ" evidence="6">
    <location>
        <begin position="2680"/>
        <end position="2748"/>
    </location>
</feature>
<dbReference type="PANTHER" id="PTHR19964">
    <property type="entry name" value="MULTIPLE PDZ DOMAIN PROTEIN"/>
    <property type="match status" value="1"/>
</dbReference>
<feature type="region of interest" description="Disordered" evidence="5">
    <location>
        <begin position="2132"/>
        <end position="2280"/>
    </location>
</feature>
<dbReference type="CDD" id="cd06689">
    <property type="entry name" value="PDZ1_MUPP1-like"/>
    <property type="match status" value="1"/>
</dbReference>
<reference evidence="8 9" key="1">
    <citation type="submission" date="2023-03" db="EMBL/GenBank/DDBJ databases">
        <title>High recombination rates correlate with genetic variation in Cardiocondyla obscurior ants.</title>
        <authorList>
            <person name="Errbii M."/>
        </authorList>
    </citation>
    <scope>NUCLEOTIDE SEQUENCE [LARGE SCALE GENOMIC DNA]</scope>
    <source>
        <strain evidence="8">Alpha-2009</strain>
        <tissue evidence="8">Whole body</tissue>
    </source>
</reference>
<keyword evidence="2" id="KW-0597">Phosphoprotein</keyword>
<dbReference type="InterPro" id="IPR004172">
    <property type="entry name" value="L27_dom"/>
</dbReference>
<feature type="region of interest" description="Disordered" evidence="5">
    <location>
        <begin position="1078"/>
        <end position="1127"/>
    </location>
</feature>
<feature type="domain" description="PDZ" evidence="6">
    <location>
        <begin position="783"/>
        <end position="873"/>
    </location>
</feature>
<dbReference type="PANTHER" id="PTHR19964:SF92">
    <property type="entry name" value="PATJ HOMOLOG"/>
    <property type="match status" value="1"/>
</dbReference>
<comment type="caution">
    <text evidence="8">The sequence shown here is derived from an EMBL/GenBank/DDBJ whole genome shotgun (WGS) entry which is preliminary data.</text>
</comment>
<protein>
    <recommendedName>
        <fullName evidence="10">InaD-like protein</fullName>
    </recommendedName>
</protein>
<dbReference type="CDD" id="cd06671">
    <property type="entry name" value="PDZ7_MUPP1-PD6_PATJ-like"/>
    <property type="match status" value="1"/>
</dbReference>
<feature type="region of interest" description="Disordered" evidence="5">
    <location>
        <begin position="1363"/>
        <end position="1483"/>
    </location>
</feature>
<feature type="region of interest" description="Disordered" evidence="5">
    <location>
        <begin position="1608"/>
        <end position="1652"/>
    </location>
</feature>
<feature type="domain" description="PDZ" evidence="6">
    <location>
        <begin position="2033"/>
        <end position="2127"/>
    </location>
</feature>
<feature type="compositionally biased region" description="Polar residues" evidence="5">
    <location>
        <begin position="2552"/>
        <end position="2562"/>
    </location>
</feature>
<keyword evidence="4" id="KW-0472">Membrane</keyword>
<feature type="domain" description="PDZ" evidence="6">
    <location>
        <begin position="386"/>
        <end position="466"/>
    </location>
</feature>
<dbReference type="InterPro" id="IPR036034">
    <property type="entry name" value="PDZ_sf"/>
</dbReference>
<dbReference type="SMART" id="SM00569">
    <property type="entry name" value="L27"/>
    <property type="match status" value="1"/>
</dbReference>
<feature type="region of interest" description="Disordered" evidence="5">
    <location>
        <begin position="1575"/>
        <end position="1596"/>
    </location>
</feature>
<dbReference type="SUPFAM" id="SSF50156">
    <property type="entry name" value="PDZ domain-like"/>
    <property type="match status" value="10"/>
</dbReference>
<feature type="compositionally biased region" description="Low complexity" evidence="5">
    <location>
        <begin position="1982"/>
        <end position="1997"/>
    </location>
</feature>
<feature type="compositionally biased region" description="Polar residues" evidence="5">
    <location>
        <begin position="1213"/>
        <end position="1230"/>
    </location>
</feature>
<organism evidence="8 9">
    <name type="scientific">Cardiocondyla obscurior</name>
    <dbReference type="NCBI Taxonomy" id="286306"/>
    <lineage>
        <taxon>Eukaryota</taxon>
        <taxon>Metazoa</taxon>
        <taxon>Ecdysozoa</taxon>
        <taxon>Arthropoda</taxon>
        <taxon>Hexapoda</taxon>
        <taxon>Insecta</taxon>
        <taxon>Pterygota</taxon>
        <taxon>Neoptera</taxon>
        <taxon>Endopterygota</taxon>
        <taxon>Hymenoptera</taxon>
        <taxon>Apocrita</taxon>
        <taxon>Aculeata</taxon>
        <taxon>Formicoidea</taxon>
        <taxon>Formicidae</taxon>
        <taxon>Myrmicinae</taxon>
        <taxon>Cardiocondyla</taxon>
    </lineage>
</organism>
<evidence type="ECO:0000256" key="1">
    <source>
        <dbReference type="ARBA" id="ARBA00004370"/>
    </source>
</evidence>
<dbReference type="CDD" id="cd06791">
    <property type="entry name" value="PDZ3_MUPP1-like"/>
    <property type="match status" value="1"/>
</dbReference>
<comment type="subcellular location">
    <subcellularLocation>
        <location evidence="1">Membrane</location>
    </subcellularLocation>
</comment>
<dbReference type="Pfam" id="PF00595">
    <property type="entry name" value="PDZ"/>
    <property type="match status" value="10"/>
</dbReference>
<dbReference type="GO" id="GO:0016020">
    <property type="term" value="C:membrane"/>
    <property type="evidence" value="ECO:0007669"/>
    <property type="project" value="UniProtKB-SubCell"/>
</dbReference>
<evidence type="ECO:0000256" key="3">
    <source>
        <dbReference type="ARBA" id="ARBA00022737"/>
    </source>
</evidence>
<feature type="compositionally biased region" description="Basic and acidic residues" evidence="5">
    <location>
        <begin position="2535"/>
        <end position="2551"/>
    </location>
</feature>
<feature type="region of interest" description="Disordered" evidence="5">
    <location>
        <begin position="1907"/>
        <end position="1998"/>
    </location>
</feature>
<feature type="compositionally biased region" description="Low complexity" evidence="5">
    <location>
        <begin position="323"/>
        <end position="339"/>
    </location>
</feature>
<feature type="compositionally biased region" description="Basic and acidic residues" evidence="5">
    <location>
        <begin position="1467"/>
        <end position="1483"/>
    </location>
</feature>
<feature type="region of interest" description="Disordered" evidence="5">
    <location>
        <begin position="1199"/>
        <end position="1332"/>
    </location>
</feature>
<evidence type="ECO:0000259" key="7">
    <source>
        <dbReference type="PROSITE" id="PS51022"/>
    </source>
</evidence>
<name>A0AAW2FVN3_9HYME</name>
<gene>
    <name evidence="8" type="ORF">PUN28_007700</name>
</gene>
<dbReference type="CDD" id="cd06669">
    <property type="entry name" value="PDZ5_MUPP1-like"/>
    <property type="match status" value="1"/>
</dbReference>
<evidence type="ECO:0000256" key="2">
    <source>
        <dbReference type="ARBA" id="ARBA00022553"/>
    </source>
</evidence>
<feature type="compositionally biased region" description="Basic and acidic residues" evidence="5">
    <location>
        <begin position="1637"/>
        <end position="1647"/>
    </location>
</feature>
<feature type="compositionally biased region" description="Basic and acidic residues" evidence="5">
    <location>
        <begin position="1258"/>
        <end position="1283"/>
    </location>
</feature>
<feature type="compositionally biased region" description="Polar residues" evidence="5">
    <location>
        <begin position="1081"/>
        <end position="1093"/>
    </location>
</feature>
<feature type="domain" description="PDZ" evidence="6">
    <location>
        <begin position="2588"/>
        <end position="2673"/>
    </location>
</feature>
<feature type="compositionally biased region" description="Polar residues" evidence="5">
    <location>
        <begin position="1950"/>
        <end position="1959"/>
    </location>
</feature>
<keyword evidence="3" id="KW-0677">Repeat</keyword>
<evidence type="ECO:0000259" key="6">
    <source>
        <dbReference type="PROSITE" id="PS50106"/>
    </source>
</evidence>
<feature type="compositionally biased region" description="Basic and acidic residues" evidence="5">
    <location>
        <begin position="1291"/>
        <end position="1332"/>
    </location>
</feature>